<accession>A0ACA9NNI6</accession>
<comment type="caution">
    <text evidence="1">The sequence shown here is derived from an EMBL/GenBank/DDBJ whole genome shotgun (WGS) entry which is preliminary data.</text>
</comment>
<dbReference type="Proteomes" id="UP000789702">
    <property type="component" value="Unassembled WGS sequence"/>
</dbReference>
<dbReference type="EMBL" id="CAJVPU010018882">
    <property type="protein sequence ID" value="CAG8668523.1"/>
    <property type="molecule type" value="Genomic_DNA"/>
</dbReference>
<reference evidence="1" key="1">
    <citation type="submission" date="2021-06" db="EMBL/GenBank/DDBJ databases">
        <authorList>
            <person name="Kallberg Y."/>
            <person name="Tangrot J."/>
            <person name="Rosling A."/>
        </authorList>
    </citation>
    <scope>NUCLEOTIDE SEQUENCE</scope>
    <source>
        <strain evidence="1">IL203A</strain>
    </source>
</reference>
<sequence length="287" mass="33347">MSNSLLVNFGYLVEIIFWLTLYALVNYCIFLRAYLRGVYHLYFNVLSPLFSPFSIHVVEIVSTFWHTTLAHVKTVSKLAETVSVTEFYIVTERIQQISNSILIKFGYLAEIIFWLTLYTLVNYSMILRAYVRLVYHLFFYVLPSLLCFLFPTRVEIVSTFRQSYVETVSKLTKTVSGKDIVPPSLLFLFFYVLPPLFSLFSNVIPTLFSLFSYALPFPPLFSLFCYVLPSLFPLFSYIIPTLYFYVLQTLLSLISYALPTLLSFFSCVLLCSLSSYVLQILFSLFSY</sequence>
<organism evidence="1 2">
    <name type="scientific">Dentiscutata heterogama</name>
    <dbReference type="NCBI Taxonomy" id="1316150"/>
    <lineage>
        <taxon>Eukaryota</taxon>
        <taxon>Fungi</taxon>
        <taxon>Fungi incertae sedis</taxon>
        <taxon>Mucoromycota</taxon>
        <taxon>Glomeromycotina</taxon>
        <taxon>Glomeromycetes</taxon>
        <taxon>Diversisporales</taxon>
        <taxon>Gigasporaceae</taxon>
        <taxon>Dentiscutata</taxon>
    </lineage>
</organism>
<name>A0ACA9NNI6_9GLOM</name>
<evidence type="ECO:0000313" key="2">
    <source>
        <dbReference type="Proteomes" id="UP000789702"/>
    </source>
</evidence>
<gene>
    <name evidence="1" type="ORF">DHETER_LOCUS10074</name>
</gene>
<keyword evidence="2" id="KW-1185">Reference proteome</keyword>
<feature type="non-terminal residue" evidence="1">
    <location>
        <position position="287"/>
    </location>
</feature>
<proteinExistence type="predicted"/>
<evidence type="ECO:0000313" key="1">
    <source>
        <dbReference type="EMBL" id="CAG8668523.1"/>
    </source>
</evidence>
<protein>
    <submittedName>
        <fullName evidence="1">1729_t:CDS:1</fullName>
    </submittedName>
</protein>